<evidence type="ECO:0000256" key="1">
    <source>
        <dbReference type="SAM" id="Phobius"/>
    </source>
</evidence>
<feature type="domain" description="VanZ-like" evidence="2">
    <location>
        <begin position="48"/>
        <end position="190"/>
    </location>
</feature>
<feature type="transmembrane region" description="Helical" evidence="1">
    <location>
        <begin position="213"/>
        <end position="239"/>
    </location>
</feature>
<protein>
    <submittedName>
        <fullName evidence="3">VanZ family protein</fullName>
    </submittedName>
</protein>
<dbReference type="PANTHER" id="PTHR36834:SF1">
    <property type="entry name" value="INTEGRAL MEMBRANE PROTEIN"/>
    <property type="match status" value="1"/>
</dbReference>
<dbReference type="InterPro" id="IPR021192">
    <property type="entry name" value="UCP031578_Vanz/RDD"/>
</dbReference>
<dbReference type="Pfam" id="PF04892">
    <property type="entry name" value="VanZ"/>
    <property type="match status" value="1"/>
</dbReference>
<feature type="transmembrane region" description="Helical" evidence="1">
    <location>
        <begin position="43"/>
        <end position="63"/>
    </location>
</feature>
<dbReference type="PATRIC" id="fig|1423807.3.peg.1237"/>
<dbReference type="eggNOG" id="COG4767">
    <property type="taxonomic scope" value="Bacteria"/>
</dbReference>
<evidence type="ECO:0000313" key="3">
    <source>
        <dbReference type="EMBL" id="KRM10510.1"/>
    </source>
</evidence>
<evidence type="ECO:0000313" key="4">
    <source>
        <dbReference type="Proteomes" id="UP000051820"/>
    </source>
</evidence>
<feature type="transmembrane region" description="Helical" evidence="1">
    <location>
        <begin position="174"/>
        <end position="192"/>
    </location>
</feature>
<evidence type="ECO:0000259" key="2">
    <source>
        <dbReference type="Pfam" id="PF04892"/>
    </source>
</evidence>
<comment type="caution">
    <text evidence="3">The sequence shown here is derived from an EMBL/GenBank/DDBJ whole genome shotgun (WGS) entry which is preliminary data.</text>
</comment>
<sequence length="370" mass="43010">MWLYLYDLKLAILMFPFAALIFTFPFLWWHYYRHGAISRWTILMEYSFVLYMMCAYFLVNFPLPPREYVAKLTTATMNLIPFHFVSDIIKSSPLKITEPSTYLKALTNSAVIQPIFNIFLTMPFGIYMRSYFKKGLKTTILLSFLLSLFFELTQLSGLYGLYPRPYRLFDVDDLMMNTLGGFVGFYVTRFVMRWVPSEAHLKESLRIRAKHVSLFRHATAFGVDWVLLLLIRTAITVLLPQIPRLLGSLSPLIVFGEWLVLMLIPELLFKRTLGMQTVHLQIESNGSSGIILRNILGYSMFVVLVAEKILRNLLWNNPAMNHQVQVLFAFAAVIYFGVVIVDLLVDIFRPSHELFFEKLSRTKLISTFDQ</sequence>
<dbReference type="PANTHER" id="PTHR36834">
    <property type="entry name" value="MEMBRANE PROTEIN-RELATED"/>
    <property type="match status" value="1"/>
</dbReference>
<feature type="transmembrane region" description="Helical" evidence="1">
    <location>
        <begin position="245"/>
        <end position="269"/>
    </location>
</feature>
<feature type="transmembrane region" description="Helical" evidence="1">
    <location>
        <begin position="290"/>
        <end position="306"/>
    </location>
</feature>
<dbReference type="STRING" id="1423807.FD16_GL001214"/>
<feature type="transmembrane region" description="Helical" evidence="1">
    <location>
        <begin position="110"/>
        <end position="128"/>
    </location>
</feature>
<feature type="transmembrane region" description="Helical" evidence="1">
    <location>
        <begin position="326"/>
        <end position="348"/>
    </location>
</feature>
<dbReference type="Proteomes" id="UP000051820">
    <property type="component" value="Unassembled WGS sequence"/>
</dbReference>
<feature type="transmembrane region" description="Helical" evidence="1">
    <location>
        <begin position="140"/>
        <end position="162"/>
    </location>
</feature>
<dbReference type="AlphaFoldDB" id="A0A0R1VXV5"/>
<dbReference type="PIRSF" id="PIRSF031578">
    <property type="entry name" value="Uncharacterised_Vanz_RDD-cont"/>
    <property type="match status" value="1"/>
</dbReference>
<dbReference type="OrthoDB" id="4822551at2"/>
<proteinExistence type="predicted"/>
<organism evidence="3 4">
    <name type="scientific">Paucilactobacillus suebicus DSM 5007 = KCTC 3549</name>
    <dbReference type="NCBI Taxonomy" id="1423807"/>
    <lineage>
        <taxon>Bacteria</taxon>
        <taxon>Bacillati</taxon>
        <taxon>Bacillota</taxon>
        <taxon>Bacilli</taxon>
        <taxon>Lactobacillales</taxon>
        <taxon>Lactobacillaceae</taxon>
        <taxon>Paucilactobacillus</taxon>
    </lineage>
</organism>
<dbReference type="InterPro" id="IPR053150">
    <property type="entry name" value="Teicoplanin_resist-assoc"/>
</dbReference>
<keyword evidence="4" id="KW-1185">Reference proteome</keyword>
<feature type="transmembrane region" description="Helical" evidence="1">
    <location>
        <begin position="12"/>
        <end position="31"/>
    </location>
</feature>
<reference evidence="3 4" key="1">
    <citation type="journal article" date="2015" name="Genome Announc.">
        <title>Expanding the biotechnology potential of lactobacilli through comparative genomics of 213 strains and associated genera.</title>
        <authorList>
            <person name="Sun Z."/>
            <person name="Harris H.M."/>
            <person name="McCann A."/>
            <person name="Guo C."/>
            <person name="Argimon S."/>
            <person name="Zhang W."/>
            <person name="Yang X."/>
            <person name="Jeffery I.B."/>
            <person name="Cooney J.C."/>
            <person name="Kagawa T.F."/>
            <person name="Liu W."/>
            <person name="Song Y."/>
            <person name="Salvetti E."/>
            <person name="Wrobel A."/>
            <person name="Rasinkangas P."/>
            <person name="Parkhill J."/>
            <person name="Rea M.C."/>
            <person name="O'Sullivan O."/>
            <person name="Ritari J."/>
            <person name="Douillard F.P."/>
            <person name="Paul Ross R."/>
            <person name="Yang R."/>
            <person name="Briner A.E."/>
            <person name="Felis G.E."/>
            <person name="de Vos W.M."/>
            <person name="Barrangou R."/>
            <person name="Klaenhammer T.R."/>
            <person name="Caufield P.W."/>
            <person name="Cui Y."/>
            <person name="Zhang H."/>
            <person name="O'Toole P.W."/>
        </authorList>
    </citation>
    <scope>NUCLEOTIDE SEQUENCE [LARGE SCALE GENOMIC DNA]</scope>
    <source>
        <strain evidence="3 4">DSM 5007</strain>
    </source>
</reference>
<gene>
    <name evidence="3" type="ORF">FD16_GL001214</name>
</gene>
<keyword evidence="1" id="KW-0472">Membrane</keyword>
<keyword evidence="1" id="KW-0812">Transmembrane</keyword>
<dbReference type="RefSeq" id="WP_010622630.1">
    <property type="nucleotide sequence ID" value="NZ_AZGF01000028.1"/>
</dbReference>
<accession>A0A0R1VXV5</accession>
<dbReference type="InterPro" id="IPR006976">
    <property type="entry name" value="VanZ-like"/>
</dbReference>
<keyword evidence="1" id="KW-1133">Transmembrane helix</keyword>
<name>A0A0R1VXV5_9LACO</name>
<dbReference type="EMBL" id="AZGF01000028">
    <property type="protein sequence ID" value="KRM10510.1"/>
    <property type="molecule type" value="Genomic_DNA"/>
</dbReference>